<evidence type="ECO:0000313" key="3">
    <source>
        <dbReference type="EnsemblPlants" id="ONIVA12G16330.1"/>
    </source>
</evidence>
<dbReference type="InterPro" id="IPR036296">
    <property type="entry name" value="SKP1-like_dim_sf"/>
</dbReference>
<feature type="domain" description="SKP1 component dimerisation" evidence="2">
    <location>
        <begin position="127"/>
        <end position="172"/>
    </location>
</feature>
<dbReference type="InterPro" id="IPR016072">
    <property type="entry name" value="Skp1_comp_dimer"/>
</dbReference>
<protein>
    <recommendedName>
        <fullName evidence="2">SKP1 component dimerisation domain-containing protein</fullName>
    </recommendedName>
</protein>
<evidence type="ECO:0000256" key="1">
    <source>
        <dbReference type="ARBA" id="ARBA00004906"/>
    </source>
</evidence>
<dbReference type="AlphaFoldDB" id="A0A0E0JBW9"/>
<sequence length="178" mass="19635">MAAAAAAAPSRLMLRFRDGELRFAATDDALRVPLGYAIGAPFIRNERIFRLLDEYARTHARGGGADTVANIAAWDRDFMAREVTDTVTLYDLFVHPKVWNIEVMWLHRLECFILAIVVGATALGIDGLSDLCAQMTADAVKGRPVGEVKALLGITDVGMTQEEELKLQQDNDAILYLR</sequence>
<dbReference type="Gene3D" id="3.30.710.10">
    <property type="entry name" value="Potassium Channel Kv1.1, Chain A"/>
    <property type="match status" value="1"/>
</dbReference>
<dbReference type="SUPFAM" id="SSF81382">
    <property type="entry name" value="Skp1 dimerisation domain-like"/>
    <property type="match status" value="1"/>
</dbReference>
<proteinExistence type="predicted"/>
<dbReference type="GO" id="GO:0006511">
    <property type="term" value="P:ubiquitin-dependent protein catabolic process"/>
    <property type="evidence" value="ECO:0007669"/>
    <property type="project" value="InterPro"/>
</dbReference>
<name>A0A0E0JBW9_ORYNI</name>
<dbReference type="Gramene" id="ONIVA12G16330.1">
    <property type="protein sequence ID" value="ONIVA12G16330.1"/>
    <property type="gene ID" value="ONIVA12G16330"/>
</dbReference>
<organism evidence="3">
    <name type="scientific">Oryza nivara</name>
    <name type="common">Indian wild rice</name>
    <name type="synonym">Oryza sativa f. spontanea</name>
    <dbReference type="NCBI Taxonomy" id="4536"/>
    <lineage>
        <taxon>Eukaryota</taxon>
        <taxon>Viridiplantae</taxon>
        <taxon>Streptophyta</taxon>
        <taxon>Embryophyta</taxon>
        <taxon>Tracheophyta</taxon>
        <taxon>Spermatophyta</taxon>
        <taxon>Magnoliopsida</taxon>
        <taxon>Liliopsida</taxon>
        <taxon>Poales</taxon>
        <taxon>Poaceae</taxon>
        <taxon>BOP clade</taxon>
        <taxon>Oryzoideae</taxon>
        <taxon>Oryzeae</taxon>
        <taxon>Oryzinae</taxon>
        <taxon>Oryza</taxon>
    </lineage>
</organism>
<dbReference type="OMA" id="IHAQHAR"/>
<dbReference type="InterPro" id="IPR011333">
    <property type="entry name" value="SKP1/BTB/POZ_sf"/>
</dbReference>
<keyword evidence="4" id="KW-1185">Reference proteome</keyword>
<dbReference type="Proteomes" id="UP000006591">
    <property type="component" value="Chromosome 12"/>
</dbReference>
<dbReference type="EnsemblPlants" id="ONIVA12G16330.1">
    <property type="protein sequence ID" value="ONIVA12G16330.1"/>
    <property type="gene ID" value="ONIVA12G16330"/>
</dbReference>
<dbReference type="STRING" id="4536.A0A0E0JBW9"/>
<comment type="pathway">
    <text evidence="1">Protein modification; protein ubiquitination.</text>
</comment>
<reference evidence="3" key="1">
    <citation type="submission" date="2015-04" db="UniProtKB">
        <authorList>
            <consortium name="EnsemblPlants"/>
        </authorList>
    </citation>
    <scope>IDENTIFICATION</scope>
    <source>
        <strain evidence="3">SL10</strain>
    </source>
</reference>
<accession>A0A0E0JBW9</accession>
<evidence type="ECO:0000259" key="2">
    <source>
        <dbReference type="Pfam" id="PF01466"/>
    </source>
</evidence>
<dbReference type="Pfam" id="PF01466">
    <property type="entry name" value="Skp1"/>
    <property type="match status" value="1"/>
</dbReference>
<dbReference type="eggNOG" id="ENOG502R6JW">
    <property type="taxonomic scope" value="Eukaryota"/>
</dbReference>
<evidence type="ECO:0000313" key="4">
    <source>
        <dbReference type="Proteomes" id="UP000006591"/>
    </source>
</evidence>
<reference evidence="3" key="2">
    <citation type="submission" date="2018-04" db="EMBL/GenBank/DDBJ databases">
        <title>OnivRS2 (Oryza nivara Reference Sequence Version 2).</title>
        <authorList>
            <person name="Zhang J."/>
            <person name="Kudrna D."/>
            <person name="Lee S."/>
            <person name="Talag J."/>
            <person name="Rajasekar S."/>
            <person name="Welchert J."/>
            <person name="Hsing Y.-I."/>
            <person name="Wing R.A."/>
        </authorList>
    </citation>
    <scope>NUCLEOTIDE SEQUENCE [LARGE SCALE GENOMIC DNA]</scope>
    <source>
        <strain evidence="3">SL10</strain>
    </source>
</reference>
<dbReference type="HOGENOM" id="CLU_1512924_0_0_1"/>